<gene>
    <name evidence="3" type="ORF">SCF082_LOCUS47539</name>
</gene>
<comment type="caution">
    <text evidence="3">The sequence shown here is derived from an EMBL/GenBank/DDBJ whole genome shotgun (WGS) entry which is preliminary data.</text>
</comment>
<sequence>MSGLSGGLVPLGSGGGSRGNARTGGSGMSSGLIPIDGGAGNSSSQRKGKSSGFSYGFEDEDNSMGSGRDGADDWMAPTPDEREDSFGFTTGRESSAVVDLDDDWDDGMDEIEMKVNEKVDQGTDLFEPALEVHDGVKKRSEANLAALDELFEDDHIIPKAAPKLPPKPSAVASKLGQSASPSTPSRSPKTVKRASSQVAPQNPGSKETIQEVQVEEENIDDAEKDDDDEVDEEFEDDIFDSLLPDETDNKKTTSILRETPSPKLSDQEPEPKTRRDVVEEEKEPEEPAIQFSFEASALAAQQQKPRRRRQIGSSEPSLRTVAKNTKPLWFSDSSDDDLPISKVDRFGAAVTRKKKTSPAPSPDAEASILRASPPTSPKSSSSPRVQKLVRSPSSSNEVPPLKQPERVSSGAAPASIDSIEFQQILGKVKQVYQDGLQQLKLELGEQQANVQASERAQWEEERQAWKLQRAELQGRLTVVEQSLEAERLTKAQLETELKGTKIEYDTKVAALQKAHEHSLAQLQQDSARARDIDKIAERVTASAQELTSLQASLQQRHDSDEAARTAQLECRERLVTEMEASARAQLERASEESRKVQSLHRAIEQSQHVVTQQVEEDRARLREEHARLEALQLTLKIEAESLRADAMQERARVREERSALESERREWAMLSSQAEARMESERHMLDKMKQAHDLERRSSLQELESTLARIREDEQQLRASRDAQAKTRRTLEEQAAKIASEKEELATQRRLLEEQAIKIHQERDRAEKLFSEAKQADSRNAEAKRLHDETQHERAVIQKEQEALERAKRQLFDEQCKYNDLRLQIAKERSQVYKHKSEAMREASEARSMQRRYALQGALDENQNFNCL</sequence>
<reference evidence="3 4" key="1">
    <citation type="submission" date="2024-02" db="EMBL/GenBank/DDBJ databases">
        <authorList>
            <person name="Chen Y."/>
            <person name="Shah S."/>
            <person name="Dougan E. K."/>
            <person name="Thang M."/>
            <person name="Chan C."/>
        </authorList>
    </citation>
    <scope>NUCLEOTIDE SEQUENCE [LARGE SCALE GENOMIC DNA]</scope>
</reference>
<feature type="compositionally biased region" description="Basic and acidic residues" evidence="2">
    <location>
        <begin position="265"/>
        <end position="277"/>
    </location>
</feature>
<keyword evidence="1" id="KW-0175">Coiled coil</keyword>
<feature type="coiled-coil region" evidence="1">
    <location>
        <begin position="436"/>
        <end position="503"/>
    </location>
</feature>
<feature type="compositionally biased region" description="Acidic residues" evidence="2">
    <location>
        <begin position="213"/>
        <end position="246"/>
    </location>
</feature>
<feature type="compositionally biased region" description="Polar residues" evidence="2">
    <location>
        <begin position="175"/>
        <end position="211"/>
    </location>
</feature>
<evidence type="ECO:0000256" key="1">
    <source>
        <dbReference type="SAM" id="Coils"/>
    </source>
</evidence>
<accession>A0ABP0RNJ6</accession>
<evidence type="ECO:0000256" key="2">
    <source>
        <dbReference type="SAM" id="MobiDB-lite"/>
    </source>
</evidence>
<protein>
    <submittedName>
        <fullName evidence="3">Uncharacterized protein</fullName>
    </submittedName>
</protein>
<feature type="compositionally biased region" description="Gly residues" evidence="2">
    <location>
        <begin position="12"/>
        <end position="28"/>
    </location>
</feature>
<dbReference type="Proteomes" id="UP001642464">
    <property type="component" value="Unassembled WGS sequence"/>
</dbReference>
<keyword evidence="4" id="KW-1185">Reference proteome</keyword>
<proteinExistence type="predicted"/>
<evidence type="ECO:0000313" key="4">
    <source>
        <dbReference type="Proteomes" id="UP001642464"/>
    </source>
</evidence>
<name>A0ABP0RNJ6_9DINO</name>
<organism evidence="3 4">
    <name type="scientific">Durusdinium trenchii</name>
    <dbReference type="NCBI Taxonomy" id="1381693"/>
    <lineage>
        <taxon>Eukaryota</taxon>
        <taxon>Sar</taxon>
        <taxon>Alveolata</taxon>
        <taxon>Dinophyceae</taxon>
        <taxon>Suessiales</taxon>
        <taxon>Symbiodiniaceae</taxon>
        <taxon>Durusdinium</taxon>
    </lineage>
</organism>
<feature type="region of interest" description="Disordered" evidence="2">
    <location>
        <begin position="158"/>
        <end position="412"/>
    </location>
</feature>
<feature type="coiled-coil region" evidence="1">
    <location>
        <begin position="611"/>
        <end position="824"/>
    </location>
</feature>
<feature type="region of interest" description="Disordered" evidence="2">
    <location>
        <begin position="1"/>
        <end position="94"/>
    </location>
</feature>
<evidence type="ECO:0000313" key="3">
    <source>
        <dbReference type="EMBL" id="CAK9101690.1"/>
    </source>
</evidence>
<dbReference type="EMBL" id="CAXAMM010041898">
    <property type="protein sequence ID" value="CAK9101690.1"/>
    <property type="molecule type" value="Genomic_DNA"/>
</dbReference>